<dbReference type="AlphaFoldDB" id="A0AA36GWB6"/>
<protein>
    <submittedName>
        <fullName evidence="1">Uncharacterized protein</fullName>
    </submittedName>
</protein>
<accession>A0AA36GWB6</accession>
<keyword evidence="2" id="KW-1185">Reference proteome</keyword>
<reference evidence="1" key="1">
    <citation type="submission" date="2023-07" db="EMBL/GenBank/DDBJ databases">
        <authorList>
            <consortium name="CYATHOMIX"/>
        </authorList>
    </citation>
    <scope>NUCLEOTIDE SEQUENCE</scope>
    <source>
        <strain evidence="1">N/A</strain>
    </source>
</reference>
<organism evidence="1 2">
    <name type="scientific">Cylicocyclus nassatus</name>
    <name type="common">Nematode worm</name>
    <dbReference type="NCBI Taxonomy" id="53992"/>
    <lineage>
        <taxon>Eukaryota</taxon>
        <taxon>Metazoa</taxon>
        <taxon>Ecdysozoa</taxon>
        <taxon>Nematoda</taxon>
        <taxon>Chromadorea</taxon>
        <taxon>Rhabditida</taxon>
        <taxon>Rhabditina</taxon>
        <taxon>Rhabditomorpha</taxon>
        <taxon>Strongyloidea</taxon>
        <taxon>Strongylidae</taxon>
        <taxon>Cylicocyclus</taxon>
    </lineage>
</organism>
<dbReference type="Proteomes" id="UP001176961">
    <property type="component" value="Unassembled WGS sequence"/>
</dbReference>
<evidence type="ECO:0000313" key="2">
    <source>
        <dbReference type="Proteomes" id="UP001176961"/>
    </source>
</evidence>
<sequence>MFLWLSRFCEVRFGRCNISLQRNNFFYRAASILNKLPPQFLALTSSIQLKTALKKVDVLQLMGVDDVK</sequence>
<gene>
    <name evidence="1" type="ORF">CYNAS_LOCUS11334</name>
</gene>
<name>A0AA36GWB6_CYLNA</name>
<evidence type="ECO:0000313" key="1">
    <source>
        <dbReference type="EMBL" id="CAJ0599351.1"/>
    </source>
</evidence>
<dbReference type="EMBL" id="CATQJL010000223">
    <property type="protein sequence ID" value="CAJ0599351.1"/>
    <property type="molecule type" value="Genomic_DNA"/>
</dbReference>
<proteinExistence type="predicted"/>
<comment type="caution">
    <text evidence="1">The sequence shown here is derived from an EMBL/GenBank/DDBJ whole genome shotgun (WGS) entry which is preliminary data.</text>
</comment>